<dbReference type="PROSITE" id="PS50949">
    <property type="entry name" value="HTH_GNTR"/>
    <property type="match status" value="1"/>
</dbReference>
<dbReference type="SUPFAM" id="SSF46785">
    <property type="entry name" value="Winged helix' DNA-binding domain"/>
    <property type="match status" value="1"/>
</dbReference>
<keyword evidence="2" id="KW-0238">DNA-binding</keyword>
<evidence type="ECO:0000259" key="4">
    <source>
        <dbReference type="PROSITE" id="PS50949"/>
    </source>
</evidence>
<reference evidence="5 6" key="1">
    <citation type="submission" date="2022-06" db="EMBL/GenBank/DDBJ databases">
        <title>Draft genome sequence of type strain Streptomyces rubrisoli DSM 42083.</title>
        <authorList>
            <person name="Duangmal K."/>
            <person name="Klaysubun C."/>
        </authorList>
    </citation>
    <scope>NUCLEOTIDE SEQUENCE [LARGE SCALE GENOMIC DNA]</scope>
    <source>
        <strain evidence="5 6">DSM 42083</strain>
    </source>
</reference>
<name>A0ABT1PCB7_9ACTN</name>
<dbReference type="PRINTS" id="PR00035">
    <property type="entry name" value="HTHGNTR"/>
</dbReference>
<organism evidence="5 6">
    <name type="scientific">Streptantibioticus rubrisoli</name>
    <dbReference type="NCBI Taxonomy" id="1387313"/>
    <lineage>
        <taxon>Bacteria</taxon>
        <taxon>Bacillati</taxon>
        <taxon>Actinomycetota</taxon>
        <taxon>Actinomycetes</taxon>
        <taxon>Kitasatosporales</taxon>
        <taxon>Streptomycetaceae</taxon>
        <taxon>Streptantibioticus</taxon>
    </lineage>
</organism>
<protein>
    <submittedName>
        <fullName evidence="5">GntR family transcriptional regulator</fullName>
    </submittedName>
</protein>
<dbReference type="Proteomes" id="UP001206206">
    <property type="component" value="Unassembled WGS sequence"/>
</dbReference>
<proteinExistence type="predicted"/>
<evidence type="ECO:0000313" key="6">
    <source>
        <dbReference type="Proteomes" id="UP001206206"/>
    </source>
</evidence>
<dbReference type="PANTHER" id="PTHR44846:SF17">
    <property type="entry name" value="GNTR-FAMILY TRANSCRIPTIONAL REGULATOR"/>
    <property type="match status" value="1"/>
</dbReference>
<feature type="domain" description="HTH gntR-type" evidence="4">
    <location>
        <begin position="7"/>
        <end position="75"/>
    </location>
</feature>
<dbReference type="InterPro" id="IPR028978">
    <property type="entry name" value="Chorismate_lyase_/UTRA_dom_sf"/>
</dbReference>
<dbReference type="InterPro" id="IPR036388">
    <property type="entry name" value="WH-like_DNA-bd_sf"/>
</dbReference>
<dbReference type="RefSeq" id="WP_255926631.1">
    <property type="nucleotide sequence ID" value="NZ_JANFNH010000007.1"/>
</dbReference>
<dbReference type="SMART" id="SM00345">
    <property type="entry name" value="HTH_GNTR"/>
    <property type="match status" value="1"/>
</dbReference>
<dbReference type="InterPro" id="IPR050679">
    <property type="entry name" value="Bact_HTH_transcr_reg"/>
</dbReference>
<evidence type="ECO:0000313" key="5">
    <source>
        <dbReference type="EMBL" id="MCQ4042451.1"/>
    </source>
</evidence>
<evidence type="ECO:0000256" key="1">
    <source>
        <dbReference type="ARBA" id="ARBA00023015"/>
    </source>
</evidence>
<gene>
    <name evidence="5" type="ORF">NON19_10485</name>
</gene>
<dbReference type="Gene3D" id="3.40.1410.10">
    <property type="entry name" value="Chorismate lyase-like"/>
    <property type="match status" value="1"/>
</dbReference>
<comment type="caution">
    <text evidence="5">The sequence shown here is derived from an EMBL/GenBank/DDBJ whole genome shotgun (WGS) entry which is preliminary data.</text>
</comment>
<dbReference type="PANTHER" id="PTHR44846">
    <property type="entry name" value="MANNOSYL-D-GLYCERATE TRANSPORT/METABOLISM SYSTEM REPRESSOR MNGR-RELATED"/>
    <property type="match status" value="1"/>
</dbReference>
<keyword evidence="1" id="KW-0805">Transcription regulation</keyword>
<dbReference type="Pfam" id="PF00392">
    <property type="entry name" value="GntR"/>
    <property type="match status" value="1"/>
</dbReference>
<keyword evidence="6" id="KW-1185">Reference proteome</keyword>
<dbReference type="EMBL" id="JANFNH010000007">
    <property type="protein sequence ID" value="MCQ4042451.1"/>
    <property type="molecule type" value="Genomic_DNA"/>
</dbReference>
<dbReference type="Gene3D" id="1.10.10.10">
    <property type="entry name" value="Winged helix-like DNA-binding domain superfamily/Winged helix DNA-binding domain"/>
    <property type="match status" value="1"/>
</dbReference>
<evidence type="ECO:0000256" key="3">
    <source>
        <dbReference type="ARBA" id="ARBA00023163"/>
    </source>
</evidence>
<accession>A0ABT1PCB7</accession>
<dbReference type="InterPro" id="IPR036390">
    <property type="entry name" value="WH_DNA-bd_sf"/>
</dbReference>
<keyword evidence="3" id="KW-0804">Transcription</keyword>
<dbReference type="SUPFAM" id="SSF64288">
    <property type="entry name" value="Chorismate lyase-like"/>
    <property type="match status" value="1"/>
</dbReference>
<dbReference type="InterPro" id="IPR000524">
    <property type="entry name" value="Tscrpt_reg_HTH_GntR"/>
</dbReference>
<evidence type="ECO:0000256" key="2">
    <source>
        <dbReference type="ARBA" id="ARBA00023125"/>
    </source>
</evidence>
<dbReference type="CDD" id="cd07377">
    <property type="entry name" value="WHTH_GntR"/>
    <property type="match status" value="1"/>
</dbReference>
<sequence length="262" mass="28797">MELQPPVARFQQIASYYADEIAAGTYAPGSRLPSESEMIAKWGVSKNTVRYALQELRNRGLVERQQGRGTFVLAGSAPAATITRQITRTGRRHQEHGYTQVGEPKVERTVIDGMSASFLGRDPNDEDEALRVTRVLVDDAGHRALHALIIPMDLATTAPSVINTPTMPVTELYTELRDAGHEDLAWTEYVTARPALPDEQVAMALGDTGPTVLITYRVTHHDERPLIAEQLRCSAARTSLAFPLTATRTKAKRPRKAEGAAE</sequence>